<evidence type="ECO:0000256" key="2">
    <source>
        <dbReference type="ARBA" id="ARBA00006275"/>
    </source>
</evidence>
<keyword evidence="4" id="KW-0472">Membrane</keyword>
<proteinExistence type="inferred from homology"/>
<evidence type="ECO:0000256" key="4">
    <source>
        <dbReference type="ARBA" id="ARBA00023136"/>
    </source>
</evidence>
<sequence length="476" mass="51925">MKRYTFLSAAILLFCSCNKLMNNIQPKDQLSGSVVYSSVSEANLGVLGVYSAWDPEYVNQIGSEVADECRIGLANTGAGLAVGISGPGQVLFPWAFSSQSSEILAPWTNGYEVINDANLVLSALPAVPVTNTSDSLEKLELQGELLAIRAFAHFDLYRVYAYSGIYDSTALAIPYVTTTNIYSLPARPATGAFFTQLKADMSAAESLIGSSNGLYRMNLVALYALEARVALYTEDWTTAISRSATVINAVPLATQAQFPATWTDAGASEEIFSLLRTTQSVVRPGDLWYNIPYGVYLFNPAKALMSLYDTVNDVRYHSYFATDSSLIASGELPDIIVKYEGAAGARNVNNLKVLRTGEQYLIRAEAYAQSDNLSAGAADLNILRAQRITGYQPVTFSNKANLLAAIFQERYKELCYEGHRLYDLKREGANVQRATIDLPPGVTNGTLTSSSMYYYIPIPLTEVNANPHILPNNPGW</sequence>
<keyword evidence="5" id="KW-0998">Cell outer membrane</keyword>
<dbReference type="SUPFAM" id="SSF48452">
    <property type="entry name" value="TPR-like"/>
    <property type="match status" value="1"/>
</dbReference>
<feature type="domain" description="RagB/SusD" evidence="6">
    <location>
        <begin position="344"/>
        <end position="476"/>
    </location>
</feature>
<evidence type="ECO:0000313" key="8">
    <source>
        <dbReference type="EMBL" id="TDX00968.1"/>
    </source>
</evidence>
<gene>
    <name evidence="8" type="ORF">EDB95_1999</name>
</gene>
<evidence type="ECO:0000259" key="6">
    <source>
        <dbReference type="Pfam" id="PF07980"/>
    </source>
</evidence>
<dbReference type="InterPro" id="IPR011990">
    <property type="entry name" value="TPR-like_helical_dom_sf"/>
</dbReference>
<feature type="domain" description="SusD-like N-terminal" evidence="7">
    <location>
        <begin position="101"/>
        <end position="231"/>
    </location>
</feature>
<dbReference type="EMBL" id="SODV01000001">
    <property type="protein sequence ID" value="TDX00968.1"/>
    <property type="molecule type" value="Genomic_DNA"/>
</dbReference>
<dbReference type="Pfam" id="PF07980">
    <property type="entry name" value="SusD_RagB"/>
    <property type="match status" value="1"/>
</dbReference>
<keyword evidence="9" id="KW-1185">Reference proteome</keyword>
<dbReference type="AlphaFoldDB" id="A0A4R8DSW3"/>
<dbReference type="InterPro" id="IPR012944">
    <property type="entry name" value="SusD_RagB_dom"/>
</dbReference>
<name>A0A4R8DSW3_9BACT</name>
<protein>
    <submittedName>
        <fullName evidence="8">Putative outer membrane starch-binding protein</fullName>
    </submittedName>
</protein>
<evidence type="ECO:0000256" key="5">
    <source>
        <dbReference type="ARBA" id="ARBA00023237"/>
    </source>
</evidence>
<dbReference type="PROSITE" id="PS51257">
    <property type="entry name" value="PROKAR_LIPOPROTEIN"/>
    <property type="match status" value="1"/>
</dbReference>
<organism evidence="8 9">
    <name type="scientific">Dinghuibacter silviterrae</name>
    <dbReference type="NCBI Taxonomy" id="1539049"/>
    <lineage>
        <taxon>Bacteria</taxon>
        <taxon>Pseudomonadati</taxon>
        <taxon>Bacteroidota</taxon>
        <taxon>Chitinophagia</taxon>
        <taxon>Chitinophagales</taxon>
        <taxon>Chitinophagaceae</taxon>
        <taxon>Dinghuibacter</taxon>
    </lineage>
</organism>
<evidence type="ECO:0000256" key="1">
    <source>
        <dbReference type="ARBA" id="ARBA00004442"/>
    </source>
</evidence>
<evidence type="ECO:0000259" key="7">
    <source>
        <dbReference type="Pfam" id="PF14322"/>
    </source>
</evidence>
<dbReference type="Pfam" id="PF14322">
    <property type="entry name" value="SusD-like_3"/>
    <property type="match status" value="1"/>
</dbReference>
<dbReference type="GO" id="GO:0009279">
    <property type="term" value="C:cell outer membrane"/>
    <property type="evidence" value="ECO:0007669"/>
    <property type="project" value="UniProtKB-SubCell"/>
</dbReference>
<dbReference type="Gene3D" id="1.25.40.390">
    <property type="match status" value="1"/>
</dbReference>
<dbReference type="Gene3D" id="2.20.20.130">
    <property type="match status" value="1"/>
</dbReference>
<reference evidence="8 9" key="1">
    <citation type="submission" date="2019-03" db="EMBL/GenBank/DDBJ databases">
        <title>Genomic Encyclopedia of Type Strains, Phase IV (KMG-IV): sequencing the most valuable type-strain genomes for metagenomic binning, comparative biology and taxonomic classification.</title>
        <authorList>
            <person name="Goeker M."/>
        </authorList>
    </citation>
    <scope>NUCLEOTIDE SEQUENCE [LARGE SCALE GENOMIC DNA]</scope>
    <source>
        <strain evidence="8 9">DSM 100059</strain>
    </source>
</reference>
<dbReference type="RefSeq" id="WP_133993121.1">
    <property type="nucleotide sequence ID" value="NZ_SODV01000001.1"/>
</dbReference>
<dbReference type="InterPro" id="IPR033985">
    <property type="entry name" value="SusD-like_N"/>
</dbReference>
<keyword evidence="3" id="KW-0732">Signal</keyword>
<dbReference type="OrthoDB" id="1080118at2"/>
<comment type="subcellular location">
    <subcellularLocation>
        <location evidence="1">Cell outer membrane</location>
    </subcellularLocation>
</comment>
<comment type="caution">
    <text evidence="8">The sequence shown here is derived from an EMBL/GenBank/DDBJ whole genome shotgun (WGS) entry which is preliminary data.</text>
</comment>
<accession>A0A4R8DSW3</accession>
<comment type="similarity">
    <text evidence="2">Belongs to the SusD family.</text>
</comment>
<dbReference type="Proteomes" id="UP000294498">
    <property type="component" value="Unassembled WGS sequence"/>
</dbReference>
<evidence type="ECO:0000313" key="9">
    <source>
        <dbReference type="Proteomes" id="UP000294498"/>
    </source>
</evidence>
<evidence type="ECO:0000256" key="3">
    <source>
        <dbReference type="ARBA" id="ARBA00022729"/>
    </source>
</evidence>
<dbReference type="Gene3D" id="1.25.40.900">
    <property type="match status" value="1"/>
</dbReference>